<name>A0ACC0C350_CATRO</name>
<dbReference type="EMBL" id="CM044702">
    <property type="protein sequence ID" value="KAI5679370.1"/>
    <property type="molecule type" value="Genomic_DNA"/>
</dbReference>
<evidence type="ECO:0000313" key="1">
    <source>
        <dbReference type="EMBL" id="KAI5679370.1"/>
    </source>
</evidence>
<proteinExistence type="predicted"/>
<comment type="caution">
    <text evidence="1">The sequence shown here is derived from an EMBL/GenBank/DDBJ whole genome shotgun (WGS) entry which is preliminary data.</text>
</comment>
<organism evidence="1 2">
    <name type="scientific">Catharanthus roseus</name>
    <name type="common">Madagascar periwinkle</name>
    <name type="synonym">Vinca rosea</name>
    <dbReference type="NCBI Taxonomy" id="4058"/>
    <lineage>
        <taxon>Eukaryota</taxon>
        <taxon>Viridiplantae</taxon>
        <taxon>Streptophyta</taxon>
        <taxon>Embryophyta</taxon>
        <taxon>Tracheophyta</taxon>
        <taxon>Spermatophyta</taxon>
        <taxon>Magnoliopsida</taxon>
        <taxon>eudicotyledons</taxon>
        <taxon>Gunneridae</taxon>
        <taxon>Pentapetalae</taxon>
        <taxon>asterids</taxon>
        <taxon>lamiids</taxon>
        <taxon>Gentianales</taxon>
        <taxon>Apocynaceae</taxon>
        <taxon>Rauvolfioideae</taxon>
        <taxon>Vinceae</taxon>
        <taxon>Catharanthinae</taxon>
        <taxon>Catharanthus</taxon>
    </lineage>
</organism>
<evidence type="ECO:0000313" key="2">
    <source>
        <dbReference type="Proteomes" id="UP001060085"/>
    </source>
</evidence>
<keyword evidence="2" id="KW-1185">Reference proteome</keyword>
<reference evidence="2" key="1">
    <citation type="journal article" date="2023" name="Nat. Plants">
        <title>Single-cell RNA sequencing provides a high-resolution roadmap for understanding the multicellular compartmentation of specialized metabolism.</title>
        <authorList>
            <person name="Sun S."/>
            <person name="Shen X."/>
            <person name="Li Y."/>
            <person name="Li Y."/>
            <person name="Wang S."/>
            <person name="Li R."/>
            <person name="Zhang H."/>
            <person name="Shen G."/>
            <person name="Guo B."/>
            <person name="Wei J."/>
            <person name="Xu J."/>
            <person name="St-Pierre B."/>
            <person name="Chen S."/>
            <person name="Sun C."/>
        </authorList>
    </citation>
    <scope>NUCLEOTIDE SEQUENCE [LARGE SCALE GENOMIC DNA]</scope>
</reference>
<protein>
    <submittedName>
        <fullName evidence="1">Uncharacterized protein</fullName>
    </submittedName>
</protein>
<accession>A0ACC0C350</accession>
<dbReference type="Proteomes" id="UP001060085">
    <property type="component" value="Linkage Group LG02"/>
</dbReference>
<sequence length="436" mass="49561">MQNKKKKVTGKKPGELACPKATRHQKKASENLHVNAKKAADLITSSVRKQKSSRVLSRNVEDAATDLDTTFGSVKDDNAAVCLDHNDSHSNNSGCTNYKSYNNGTDHQVVETIFSPGFHDGEFLKFFQHGGQHFQEHGKENLQVDMLNEHVMKERNLNEEALTSMNLAYPGLGGTLSSEIPNVYLSVKNSKLECVDEYAQENLSANMCAVDEEIEEFDDFDPYLFIKNLPDLYSVVPTYRPVLLPKQTRSCPSTTLVLDLDETLVHSTLEPCDDADFTFSVNFNLQEHTVYVRCRPHLRYFMDRLYGRFEIIIFTASQSIYAEQLLNVLDPKRKVFRHRVFRESCVFVDGNYLKDLSVLGRDLAHVIIIDNSPQAFGFQIDNGIPIESWFDDRTDKELLSLLPFLESLIGVEDVRPLIAKKFNLREKINSSCNLSF</sequence>
<gene>
    <name evidence="1" type="ORF">M9H77_10320</name>
</gene>